<dbReference type="PANTHER" id="PTHR24092">
    <property type="entry name" value="PROBABLE PHOSPHOLIPID-TRANSPORTING ATPASE"/>
    <property type="match status" value="1"/>
</dbReference>
<reference evidence="8" key="1">
    <citation type="submission" date="2019-05" db="EMBL/GenBank/DDBJ databases">
        <title>Annotation for the trematode Fasciolopsis buski.</title>
        <authorList>
            <person name="Choi Y.-J."/>
        </authorList>
    </citation>
    <scope>NUCLEOTIDE SEQUENCE</scope>
    <source>
        <strain evidence="8">HT</strain>
        <tissue evidence="8">Whole worm</tissue>
    </source>
</reference>
<gene>
    <name evidence="8" type="ORF">FBUS_07504</name>
</gene>
<sequence length="570" mass="64981">MVKLSNCRCCRKNSRETDIRVVYTNNGPDYLIPEEDLHRKFCKNAIISSRYTWYNFVPKNLFEQFHNLANVFFALITFMYVFADPTTSIWTNLAPLAAILALIMIKDGIEDIMRHRRDRSLNHAPVDVLQLDFMQDQTAQWTTKKAQNLQVGDVIRCYRGQAFPCDIVLLASSNPSSEVNVTTVNLDGETNIKKYFAVAKTQNTYLRVTDEDWLFKQTGQAFDVLAKQLFVKIECQPPCADLTRFEGRMSCDAWAPGTADQVGDQRSEREVPLGFSNLALRGAKLANTDFVIGVVVYTGKETKLSLNSKQAKRKYTSREARSNIILLSFIVSMITLSLIFAIVYAVWTTQNWNKMWFIPPGRRTPWEFVRSLFRFITIFNYLIPISIIFTIEFQQMYIAFTISSDMQMYDPGEDLCGRANSAQVADELGQVEFLFSDKTGTLTQNVMQLCTCAVFALDESVEVYQIAELQVPSKVARPRSQVEVSDEAGRDSFFTSSSDDDDDEYEEVGGHYQLSRRTSNSNYLKPILIPNGRLEQIFTLFTLCHTVEVAESGKTVHIMPKYEVSSLFSL</sequence>
<dbReference type="InterPro" id="IPR023299">
    <property type="entry name" value="ATPase_P-typ_cyto_dom_N"/>
</dbReference>
<evidence type="ECO:0000313" key="8">
    <source>
        <dbReference type="EMBL" id="KAA0183740.1"/>
    </source>
</evidence>
<evidence type="ECO:0000256" key="3">
    <source>
        <dbReference type="ARBA" id="ARBA00022989"/>
    </source>
</evidence>
<dbReference type="Gene3D" id="3.40.1110.10">
    <property type="entry name" value="Calcium-transporting ATPase, cytoplasmic domain N"/>
    <property type="match status" value="1"/>
</dbReference>
<dbReference type="Pfam" id="PF16209">
    <property type="entry name" value="PhoLip_ATPase_N"/>
    <property type="match status" value="1"/>
</dbReference>
<feature type="transmembrane region" description="Helical" evidence="6">
    <location>
        <begin position="324"/>
        <end position="347"/>
    </location>
</feature>
<feature type="transmembrane region" description="Helical" evidence="6">
    <location>
        <begin position="65"/>
        <end position="83"/>
    </location>
</feature>
<dbReference type="InterPro" id="IPR023298">
    <property type="entry name" value="ATPase_P-typ_TM_dom_sf"/>
</dbReference>
<dbReference type="InterPro" id="IPR008250">
    <property type="entry name" value="ATPase_P-typ_transduc_dom_A_sf"/>
</dbReference>
<protein>
    <submittedName>
        <fullName evidence="8">Phospholipid-transporting ATPase</fullName>
    </submittedName>
</protein>
<evidence type="ECO:0000313" key="9">
    <source>
        <dbReference type="Proteomes" id="UP000728185"/>
    </source>
</evidence>
<keyword evidence="3 6" id="KW-1133">Transmembrane helix</keyword>
<comment type="caution">
    <text evidence="8">The sequence shown here is derived from an EMBL/GenBank/DDBJ whole genome shotgun (WGS) entry which is preliminary data.</text>
</comment>
<comment type="subcellular location">
    <subcellularLocation>
        <location evidence="1">Membrane</location>
    </subcellularLocation>
</comment>
<evidence type="ECO:0000256" key="2">
    <source>
        <dbReference type="ARBA" id="ARBA00022692"/>
    </source>
</evidence>
<dbReference type="Proteomes" id="UP000728185">
    <property type="component" value="Unassembled WGS sequence"/>
</dbReference>
<evidence type="ECO:0000259" key="7">
    <source>
        <dbReference type="Pfam" id="PF16209"/>
    </source>
</evidence>
<dbReference type="GO" id="GO:0005783">
    <property type="term" value="C:endoplasmic reticulum"/>
    <property type="evidence" value="ECO:0007669"/>
    <property type="project" value="TreeGrafter"/>
</dbReference>
<dbReference type="PROSITE" id="PS00154">
    <property type="entry name" value="ATPASE_E1_E2"/>
    <property type="match status" value="1"/>
</dbReference>
<feature type="transmembrane region" description="Helical" evidence="6">
    <location>
        <begin position="89"/>
        <end position="109"/>
    </location>
</feature>
<evidence type="ECO:0000256" key="4">
    <source>
        <dbReference type="ARBA" id="ARBA00023136"/>
    </source>
</evidence>
<evidence type="ECO:0000256" key="5">
    <source>
        <dbReference type="SAM" id="MobiDB-lite"/>
    </source>
</evidence>
<dbReference type="PANTHER" id="PTHR24092:SF175">
    <property type="entry name" value="PHOSPHOLIPID-TRANSPORTING ATPASE"/>
    <property type="match status" value="1"/>
</dbReference>
<feature type="region of interest" description="Disordered" evidence="5">
    <location>
        <begin position="480"/>
        <end position="506"/>
    </location>
</feature>
<dbReference type="EMBL" id="LUCM01011592">
    <property type="protein sequence ID" value="KAA0183740.1"/>
    <property type="molecule type" value="Genomic_DNA"/>
</dbReference>
<dbReference type="GO" id="GO:0000166">
    <property type="term" value="F:nucleotide binding"/>
    <property type="evidence" value="ECO:0007669"/>
    <property type="project" value="InterPro"/>
</dbReference>
<dbReference type="Gene3D" id="2.70.150.10">
    <property type="entry name" value="Calcium-transporting ATPase, cytoplasmic transduction domain A"/>
    <property type="match status" value="2"/>
</dbReference>
<dbReference type="InterPro" id="IPR032631">
    <property type="entry name" value="P-type_ATPase_N"/>
</dbReference>
<keyword evidence="9" id="KW-1185">Reference proteome</keyword>
<dbReference type="GO" id="GO:0045332">
    <property type="term" value="P:phospholipid translocation"/>
    <property type="evidence" value="ECO:0007669"/>
    <property type="project" value="TreeGrafter"/>
</dbReference>
<dbReference type="InterPro" id="IPR018303">
    <property type="entry name" value="ATPase_P-typ_P_site"/>
</dbReference>
<organism evidence="8 9">
    <name type="scientific">Fasciolopsis buskii</name>
    <dbReference type="NCBI Taxonomy" id="27845"/>
    <lineage>
        <taxon>Eukaryota</taxon>
        <taxon>Metazoa</taxon>
        <taxon>Spiralia</taxon>
        <taxon>Lophotrochozoa</taxon>
        <taxon>Platyhelminthes</taxon>
        <taxon>Trematoda</taxon>
        <taxon>Digenea</taxon>
        <taxon>Plagiorchiida</taxon>
        <taxon>Echinostomata</taxon>
        <taxon>Echinostomatoidea</taxon>
        <taxon>Fasciolidae</taxon>
        <taxon>Fasciolopsis</taxon>
    </lineage>
</organism>
<evidence type="ECO:0000256" key="6">
    <source>
        <dbReference type="SAM" id="Phobius"/>
    </source>
</evidence>
<evidence type="ECO:0000256" key="1">
    <source>
        <dbReference type="ARBA" id="ARBA00004370"/>
    </source>
</evidence>
<feature type="domain" description="P-type ATPase N-terminal" evidence="7">
    <location>
        <begin position="34"/>
        <end position="82"/>
    </location>
</feature>
<dbReference type="GO" id="GO:0140326">
    <property type="term" value="F:ATPase-coupled intramembrane lipid transporter activity"/>
    <property type="evidence" value="ECO:0007669"/>
    <property type="project" value="TreeGrafter"/>
</dbReference>
<feature type="transmembrane region" description="Helical" evidence="6">
    <location>
        <begin position="372"/>
        <end position="391"/>
    </location>
</feature>
<dbReference type="AlphaFoldDB" id="A0A8E0RN92"/>
<dbReference type="InterPro" id="IPR023214">
    <property type="entry name" value="HAD_sf"/>
</dbReference>
<dbReference type="SUPFAM" id="SSF81665">
    <property type="entry name" value="Calcium ATPase, transmembrane domain M"/>
    <property type="match status" value="1"/>
</dbReference>
<name>A0A8E0RN92_9TREM</name>
<proteinExistence type="predicted"/>
<dbReference type="OrthoDB" id="377733at2759"/>
<dbReference type="Gene3D" id="1.20.1110.10">
    <property type="entry name" value="Calcium-transporting ATPase, transmembrane domain"/>
    <property type="match status" value="1"/>
</dbReference>
<accession>A0A8E0RN92</accession>
<dbReference type="GO" id="GO:0005886">
    <property type="term" value="C:plasma membrane"/>
    <property type="evidence" value="ECO:0007669"/>
    <property type="project" value="TreeGrafter"/>
</dbReference>
<dbReference type="SUPFAM" id="SSF81653">
    <property type="entry name" value="Calcium ATPase, transduction domain A"/>
    <property type="match status" value="1"/>
</dbReference>
<keyword evidence="4 6" id="KW-0472">Membrane</keyword>
<keyword evidence="2 6" id="KW-0812">Transmembrane</keyword>
<dbReference type="Gene3D" id="3.40.50.1000">
    <property type="entry name" value="HAD superfamily/HAD-like"/>
    <property type="match status" value="1"/>
</dbReference>